<evidence type="ECO:0000313" key="1">
    <source>
        <dbReference type="EMBL" id="TKR58337.1"/>
    </source>
</evidence>
<reference evidence="1 2" key="2">
    <citation type="journal article" date="2019" name="G3 (Bethesda)">
        <title>Hybrid Assembly of the Genome of the Entomopathogenic Nematode Steinernema carpocapsae Identifies the X-Chromosome.</title>
        <authorList>
            <person name="Serra L."/>
            <person name="Macchietto M."/>
            <person name="Macias-Munoz A."/>
            <person name="McGill C.J."/>
            <person name="Rodriguez I.M."/>
            <person name="Rodriguez B."/>
            <person name="Murad R."/>
            <person name="Mortazavi A."/>
        </authorList>
    </citation>
    <scope>NUCLEOTIDE SEQUENCE [LARGE SCALE GENOMIC DNA]</scope>
    <source>
        <strain evidence="1 2">ALL</strain>
    </source>
</reference>
<reference evidence="1 2" key="1">
    <citation type="journal article" date="2015" name="Genome Biol.">
        <title>Comparative genomics of Steinernema reveals deeply conserved gene regulatory networks.</title>
        <authorList>
            <person name="Dillman A.R."/>
            <person name="Macchietto M."/>
            <person name="Porter C.F."/>
            <person name="Rogers A."/>
            <person name="Williams B."/>
            <person name="Antoshechkin I."/>
            <person name="Lee M.M."/>
            <person name="Goodwin Z."/>
            <person name="Lu X."/>
            <person name="Lewis E.E."/>
            <person name="Goodrich-Blair H."/>
            <person name="Stock S.P."/>
            <person name="Adams B.J."/>
            <person name="Sternberg P.W."/>
            <person name="Mortazavi A."/>
        </authorList>
    </citation>
    <scope>NUCLEOTIDE SEQUENCE [LARGE SCALE GENOMIC DNA]</scope>
    <source>
        <strain evidence="1 2">ALL</strain>
    </source>
</reference>
<dbReference type="EMBL" id="AZBU02000013">
    <property type="protein sequence ID" value="TKR58337.1"/>
    <property type="molecule type" value="Genomic_DNA"/>
</dbReference>
<accession>A0A4U5LQT6</accession>
<proteinExistence type="predicted"/>
<gene>
    <name evidence="1" type="ORF">L596_029795</name>
</gene>
<dbReference type="Proteomes" id="UP000298663">
    <property type="component" value="Unassembled WGS sequence"/>
</dbReference>
<dbReference type="AlphaFoldDB" id="A0A4U5LQT6"/>
<comment type="caution">
    <text evidence="1">The sequence shown here is derived from an EMBL/GenBank/DDBJ whole genome shotgun (WGS) entry which is preliminary data.</text>
</comment>
<organism evidence="1 2">
    <name type="scientific">Steinernema carpocapsae</name>
    <name type="common">Entomopathogenic nematode</name>
    <dbReference type="NCBI Taxonomy" id="34508"/>
    <lineage>
        <taxon>Eukaryota</taxon>
        <taxon>Metazoa</taxon>
        <taxon>Ecdysozoa</taxon>
        <taxon>Nematoda</taxon>
        <taxon>Chromadorea</taxon>
        <taxon>Rhabditida</taxon>
        <taxon>Tylenchina</taxon>
        <taxon>Panagrolaimomorpha</taxon>
        <taxon>Strongyloidoidea</taxon>
        <taxon>Steinernematidae</taxon>
        <taxon>Steinernema</taxon>
    </lineage>
</organism>
<name>A0A4U5LQT6_STECR</name>
<keyword evidence="2" id="KW-1185">Reference proteome</keyword>
<sequence>MNHSESLIVSLLELVDRQGQALQAVGERLTILENSAFDNQKQWRDKELGAVETLAALTKKVAILEEQLNLAKLDVLTQTDFEVQAYASTQTEAEFDLTVDLSSERIDVSETAKIVVPVVTVLTQTAHLQATPATKTSSQKPKNIKKKVTLQAVESKDFPWKDLEDKGNEKFYAFGDGRIHQYQYLFLISDADGIVHVNRPDFLSDFVAFYDLKGYTMTQGEKRRLTRLFNSANLHKTSNAFVLALKELRMANRILYKEQTNALFAYFIPKALELESLGATRVAELFGPLLWNLSLPNCFDPKNPTDFELQTCVSYFNTALIGAVADVIKAACFYAIGGKTIAKLKPRHVNLLTKIRENRYALIQRFCYGLYKAKFLSLDFVKLMGVYMMRTQAEMAASPVEMNTIDRMRNLMWKDLKR</sequence>
<protein>
    <submittedName>
        <fullName evidence="1">Uncharacterized protein</fullName>
    </submittedName>
</protein>
<evidence type="ECO:0000313" key="2">
    <source>
        <dbReference type="Proteomes" id="UP000298663"/>
    </source>
</evidence>